<dbReference type="EMBL" id="CP016908">
    <property type="protein sequence ID" value="APR99855.1"/>
    <property type="molecule type" value="Genomic_DNA"/>
</dbReference>
<dbReference type="OrthoDB" id="5501402at2"/>
<dbReference type="STRING" id="1882918.BCY86_03565"/>
<dbReference type="Proteomes" id="UP000185544">
    <property type="component" value="Chromosome"/>
</dbReference>
<proteinExistence type="predicted"/>
<name>A0A1L6MWP1_9BACT</name>
<dbReference type="RefSeq" id="WP_075276505.1">
    <property type="nucleotide sequence ID" value="NZ_CP016908.1"/>
</dbReference>
<dbReference type="AlphaFoldDB" id="A0A1L6MWP1"/>
<gene>
    <name evidence="1" type="ORF">BCY86_03565</name>
</gene>
<sequence length="230" mass="25659">MIWTCVGLLVLDIHFVYANTLKGRVIGYEKLESTYYKKMAQPENHGYIWRAPSLTVRRPFRILSGPSSMMCIAVFSDSSPQPLVSPVPIILKGGRATPSTVVIRSGTPLLFQNRDLIAHGLIKSGGREILPALPPDHEQVWISPDQHGIFDLYDECTPSVRIYLHVVKSPSLYTTYPDAKGAFALELPEGNYIVHAFFEHVEPITPFSVVIPKNRNVDLPNPLHVEEGGM</sequence>
<accession>A0A1L6MWP1</accession>
<dbReference type="KEGG" id="pabo:BCY86_03565"/>
<reference evidence="1 2" key="1">
    <citation type="submission" date="2016-08" db="EMBL/GenBank/DDBJ databases">
        <title>Identification and validation of antigenic proteins from Pajaroellobacter abortibovis using de-novo genome sequence assembly and reverse vaccinology.</title>
        <authorList>
            <person name="Welly B.T."/>
            <person name="Miller M.R."/>
            <person name="Stott J.L."/>
            <person name="Blanchard M.T."/>
            <person name="Islas-Trejo A.D."/>
            <person name="O'Rourke S.M."/>
            <person name="Young A.E."/>
            <person name="Medrano J.F."/>
            <person name="Van Eenennaam A.L."/>
        </authorList>
    </citation>
    <scope>NUCLEOTIDE SEQUENCE [LARGE SCALE GENOMIC DNA]</scope>
    <source>
        <strain evidence="1 2">BTF92-0548A/99-0131</strain>
    </source>
</reference>
<protein>
    <recommendedName>
        <fullName evidence="3">Rhamnogalacturonan lyase domain-containing protein</fullName>
    </recommendedName>
</protein>
<organism evidence="1 2">
    <name type="scientific">Pajaroellobacter abortibovis</name>
    <dbReference type="NCBI Taxonomy" id="1882918"/>
    <lineage>
        <taxon>Bacteria</taxon>
        <taxon>Pseudomonadati</taxon>
        <taxon>Myxococcota</taxon>
        <taxon>Polyangia</taxon>
        <taxon>Polyangiales</taxon>
        <taxon>Polyangiaceae</taxon>
    </lineage>
</organism>
<evidence type="ECO:0000313" key="2">
    <source>
        <dbReference type="Proteomes" id="UP000185544"/>
    </source>
</evidence>
<keyword evidence="2" id="KW-1185">Reference proteome</keyword>
<evidence type="ECO:0008006" key="3">
    <source>
        <dbReference type="Google" id="ProtNLM"/>
    </source>
</evidence>
<evidence type="ECO:0000313" key="1">
    <source>
        <dbReference type="EMBL" id="APR99855.1"/>
    </source>
</evidence>